<dbReference type="RefSeq" id="WP_062686554.1">
    <property type="nucleotide sequence ID" value="NZ_KQ758635.1"/>
</dbReference>
<dbReference type="Proteomes" id="UP000053681">
    <property type="component" value="Unassembled WGS sequence"/>
</dbReference>
<evidence type="ECO:0000259" key="13">
    <source>
        <dbReference type="PROSITE" id="PS50885"/>
    </source>
</evidence>
<dbReference type="Gene3D" id="3.30.450.20">
    <property type="entry name" value="PAS domain"/>
    <property type="match status" value="2"/>
</dbReference>
<dbReference type="InterPro" id="IPR004089">
    <property type="entry name" value="MCPsignal_dom"/>
</dbReference>
<keyword evidence="6 11" id="KW-1133">Transmembrane helix</keyword>
<comment type="subcellular location">
    <subcellularLocation>
        <location evidence="1">Cell membrane</location>
        <topology evidence="1">Multi-pass membrane protein</topology>
    </subcellularLocation>
</comment>
<dbReference type="CDD" id="cd12912">
    <property type="entry name" value="PDC2_MCP_like"/>
    <property type="match status" value="1"/>
</dbReference>
<reference evidence="14 15" key="1">
    <citation type="submission" date="2015-11" db="EMBL/GenBank/DDBJ databases">
        <title>Bacillus caseinolyticus sp nov.</title>
        <authorList>
            <person name="Dastager S.G."/>
            <person name="Mawlankar R."/>
        </authorList>
    </citation>
    <scope>NUCLEOTIDE SEQUENCE [LARGE SCALE GENOMIC DNA]</scope>
    <source>
        <strain evidence="14 15">SGD-V-76</strain>
    </source>
</reference>
<accession>A0A0V8JNU9</accession>
<feature type="domain" description="Methyl-accepting transducer" evidence="12">
    <location>
        <begin position="380"/>
        <end position="637"/>
    </location>
</feature>
<keyword evidence="8 10" id="KW-0807">Transducer</keyword>
<feature type="domain" description="HAMP" evidence="13">
    <location>
        <begin position="309"/>
        <end position="361"/>
    </location>
</feature>
<dbReference type="SUPFAM" id="SSF103190">
    <property type="entry name" value="Sensory domain-like"/>
    <property type="match status" value="1"/>
</dbReference>
<dbReference type="Pfam" id="PF02743">
    <property type="entry name" value="dCache_1"/>
    <property type="match status" value="1"/>
</dbReference>
<comment type="caution">
    <text evidence="14">The sequence shown here is derived from an EMBL/GenBank/DDBJ whole genome shotgun (WGS) entry which is preliminary data.</text>
</comment>
<dbReference type="GO" id="GO:0005886">
    <property type="term" value="C:plasma membrane"/>
    <property type="evidence" value="ECO:0007669"/>
    <property type="project" value="UniProtKB-SubCell"/>
</dbReference>
<dbReference type="Gene3D" id="1.10.8.500">
    <property type="entry name" value="HAMP domain in histidine kinase"/>
    <property type="match status" value="1"/>
</dbReference>
<dbReference type="AlphaFoldDB" id="A0A0V8JNU9"/>
<evidence type="ECO:0000256" key="9">
    <source>
        <dbReference type="ARBA" id="ARBA00029447"/>
    </source>
</evidence>
<evidence type="ECO:0000313" key="14">
    <source>
        <dbReference type="EMBL" id="KSU88735.1"/>
    </source>
</evidence>
<dbReference type="SMART" id="SM00283">
    <property type="entry name" value="MA"/>
    <property type="match status" value="1"/>
</dbReference>
<dbReference type="Pfam" id="PF00672">
    <property type="entry name" value="HAMP"/>
    <property type="match status" value="1"/>
</dbReference>
<keyword evidence="15" id="KW-1185">Reference proteome</keyword>
<dbReference type="Pfam" id="PF00015">
    <property type="entry name" value="MCPsignal"/>
    <property type="match status" value="1"/>
</dbReference>
<dbReference type="CDD" id="cd06225">
    <property type="entry name" value="HAMP"/>
    <property type="match status" value="1"/>
</dbReference>
<keyword evidence="4" id="KW-0145">Chemotaxis</keyword>
<keyword evidence="7 11" id="KW-0472">Membrane</keyword>
<dbReference type="GO" id="GO:0007165">
    <property type="term" value="P:signal transduction"/>
    <property type="evidence" value="ECO:0007669"/>
    <property type="project" value="UniProtKB-KW"/>
</dbReference>
<dbReference type="SUPFAM" id="SSF58104">
    <property type="entry name" value="Methyl-accepting chemotaxis protein (MCP) signaling domain"/>
    <property type="match status" value="1"/>
</dbReference>
<evidence type="ECO:0000256" key="4">
    <source>
        <dbReference type="ARBA" id="ARBA00022500"/>
    </source>
</evidence>
<evidence type="ECO:0000256" key="5">
    <source>
        <dbReference type="ARBA" id="ARBA00022692"/>
    </source>
</evidence>
<dbReference type="InterPro" id="IPR003660">
    <property type="entry name" value="HAMP_dom"/>
</dbReference>
<dbReference type="InterPro" id="IPR029151">
    <property type="entry name" value="Sensor-like_sf"/>
</dbReference>
<proteinExistence type="inferred from homology"/>
<evidence type="ECO:0000256" key="7">
    <source>
        <dbReference type="ARBA" id="ARBA00023136"/>
    </source>
</evidence>
<keyword evidence="2" id="KW-1003">Cell membrane</keyword>
<dbReference type="Gene3D" id="1.10.287.950">
    <property type="entry name" value="Methyl-accepting chemotaxis protein"/>
    <property type="match status" value="1"/>
</dbReference>
<evidence type="ECO:0000256" key="2">
    <source>
        <dbReference type="ARBA" id="ARBA00022475"/>
    </source>
</evidence>
<evidence type="ECO:0000256" key="11">
    <source>
        <dbReference type="SAM" id="Phobius"/>
    </source>
</evidence>
<evidence type="ECO:0000259" key="12">
    <source>
        <dbReference type="PROSITE" id="PS50111"/>
    </source>
</evidence>
<dbReference type="EMBL" id="LNQP01000016">
    <property type="protein sequence ID" value="KSU88735.1"/>
    <property type="molecule type" value="Genomic_DNA"/>
</dbReference>
<feature type="transmembrane region" description="Helical" evidence="11">
    <location>
        <begin position="285"/>
        <end position="307"/>
    </location>
</feature>
<comment type="similarity">
    <text evidence="9">Belongs to the methyl-accepting chemotaxis (MCP) protein family.</text>
</comment>
<dbReference type="PANTHER" id="PTHR32089:SF114">
    <property type="entry name" value="METHYL-ACCEPTING CHEMOTAXIS PROTEIN MCPB"/>
    <property type="match status" value="1"/>
</dbReference>
<dbReference type="CDD" id="cd12913">
    <property type="entry name" value="PDC1_MCP_like"/>
    <property type="match status" value="1"/>
</dbReference>
<dbReference type="PROSITE" id="PS50885">
    <property type="entry name" value="HAMP"/>
    <property type="match status" value="1"/>
</dbReference>
<gene>
    <name evidence="14" type="ORF">AS180_06225</name>
</gene>
<evidence type="ECO:0000256" key="10">
    <source>
        <dbReference type="PROSITE-ProRule" id="PRU00284"/>
    </source>
</evidence>
<evidence type="ECO:0000256" key="3">
    <source>
        <dbReference type="ARBA" id="ARBA00022481"/>
    </source>
</evidence>
<dbReference type="PANTHER" id="PTHR32089">
    <property type="entry name" value="METHYL-ACCEPTING CHEMOTAXIS PROTEIN MCPB"/>
    <property type="match status" value="1"/>
</dbReference>
<dbReference type="PROSITE" id="PS50111">
    <property type="entry name" value="CHEMOTAXIS_TRANSDUC_2"/>
    <property type="match status" value="1"/>
</dbReference>
<name>A0A0V8JNU9_9BACI</name>
<evidence type="ECO:0000256" key="1">
    <source>
        <dbReference type="ARBA" id="ARBA00004651"/>
    </source>
</evidence>
<evidence type="ECO:0000313" key="15">
    <source>
        <dbReference type="Proteomes" id="UP000053681"/>
    </source>
</evidence>
<keyword evidence="3" id="KW-0488">Methylation</keyword>
<organism evidence="14 15">
    <name type="scientific">Priestia veravalensis</name>
    <dbReference type="NCBI Taxonomy" id="1414648"/>
    <lineage>
        <taxon>Bacteria</taxon>
        <taxon>Bacillati</taxon>
        <taxon>Bacillota</taxon>
        <taxon>Bacilli</taxon>
        <taxon>Bacillales</taxon>
        <taxon>Bacillaceae</taxon>
        <taxon>Priestia</taxon>
    </lineage>
</organism>
<evidence type="ECO:0000256" key="8">
    <source>
        <dbReference type="ARBA" id="ARBA00023224"/>
    </source>
</evidence>
<dbReference type="GO" id="GO:0006935">
    <property type="term" value="P:chemotaxis"/>
    <property type="evidence" value="ECO:0007669"/>
    <property type="project" value="UniProtKB-KW"/>
</dbReference>
<protein>
    <submittedName>
        <fullName evidence="14">Chemotaxis protein</fullName>
    </submittedName>
</protein>
<dbReference type="InterPro" id="IPR033479">
    <property type="entry name" value="dCache_1"/>
</dbReference>
<dbReference type="SMART" id="SM00304">
    <property type="entry name" value="HAMP"/>
    <property type="match status" value="1"/>
</dbReference>
<keyword evidence="5 11" id="KW-0812">Transmembrane</keyword>
<sequence>MKKLSTKMILFFTSIIIILLLLVSGIVYQFTKKQIEHDVQVQSQTLVGELKTNIGNYLKMYSRKVAEYSENDVLVNFLKEEKEPQKDSYFSWQTVQKEFQQVSEKYPNMALQYIGTENKGMYTVPTLEYDADYDPTARPWYKQAVESPGEVIYTEPYEDASTGKTVVTIAKTIDDPKTNQRLGVIAMDLELNALNSMITEAEVNYGGYGFLFDRQGVALAHPTETGNNLRQEEFMDAVYAKDKDFIRYEFKGEERVLAFDTIEDTGWKIGNAFIYDEMLSSDKQLLNIIMIIAAVGVLLSILLIFFISKSMTKPIVRLKEEVAKVAEGDLTVHIETKSKDEIGQLTNLFNVMVGRNRQLIAAVQESVETVKVSVENLSAVSEEATASSEEIGRAIHEIASGATQQASDADSTNHKTMSLSAQIEQVIDKNTKINTLTNEAIQANTHGLHQVQSLREQTNQSAKTIESVQVVINELTDKMQEIEYVIHTINDISDQTNLLALNASIEAARAGEHGKGFAVVAEEVRKLAEQSSTATEKVRQTIASIQKEVAVARQEFDHTKELSVAQEGAVTDTEQSFHDIAQNIEQVVTSIQDVMNNMQEIDTHKDGVVASIQSIAAIAQQSAAGTEEITASTEEQIRAISTVSESAEHLQELSEGLMKMIHQFKIEESAKAE</sequence>
<evidence type="ECO:0000256" key="6">
    <source>
        <dbReference type="ARBA" id="ARBA00022989"/>
    </source>
</evidence>